<sequence>MKVMSQQAAETRMDVAKAIYVSVELSQSTWLVTSFVPAIDTKMARKGLPAGQIGRLLSLLNELRARAHRKTDSWLPVIVIQEAGLDGFWVHRVLADEGVESHVVDATSIAVPRKARRAKTDRIDGETLVRALMSFKRGEPRTCAMVRIPSHDEEDRRRLVRERKALVVERLTHVNRIEGLLFAQGISGYRPLNRDRRSRLEELRTGDGRPLAPFLKAQISRELDRLELVIEQIKVIEAERDKLLASERKEANSAISMLENVRCIGPEFASLLWTEGFYRHFDNRRQIAAYAGLAPTPWQSGSVDRDQGVSKAGNPRLRTTMIQLAWLWLRHQPDSALTRWFRQRAASSGSAQRKKIVVALARKLLVALWKYVTVGVVIDGAKLKNA</sequence>
<dbReference type="AlphaFoldDB" id="A0A0E4BM38"/>
<dbReference type="Pfam" id="PF02371">
    <property type="entry name" value="Transposase_20"/>
    <property type="match status" value="1"/>
</dbReference>
<protein>
    <submittedName>
        <fullName evidence="2">Putative transposase</fullName>
    </submittedName>
</protein>
<dbReference type="NCBIfam" id="NF033542">
    <property type="entry name" value="transpos_IS110"/>
    <property type="match status" value="1"/>
</dbReference>
<dbReference type="PANTHER" id="PTHR33055">
    <property type="entry name" value="TRANSPOSASE FOR INSERTION SEQUENCE ELEMENT IS1111A"/>
    <property type="match status" value="1"/>
</dbReference>
<accession>A0A0E4BM38</accession>
<dbReference type="InterPro" id="IPR003346">
    <property type="entry name" value="Transposase_20"/>
</dbReference>
<organism evidence="2 3">
    <name type="scientific">Bradyrhizobium diazoefficiens</name>
    <dbReference type="NCBI Taxonomy" id="1355477"/>
    <lineage>
        <taxon>Bacteria</taxon>
        <taxon>Pseudomonadati</taxon>
        <taxon>Pseudomonadota</taxon>
        <taxon>Alphaproteobacteria</taxon>
        <taxon>Hyphomicrobiales</taxon>
        <taxon>Nitrobacteraceae</taxon>
        <taxon>Bradyrhizobium</taxon>
    </lineage>
</organism>
<feature type="domain" description="Transposase IS116/IS110/IS902 C-terminal" evidence="1">
    <location>
        <begin position="264"/>
        <end position="335"/>
    </location>
</feature>
<evidence type="ECO:0000259" key="1">
    <source>
        <dbReference type="Pfam" id="PF02371"/>
    </source>
</evidence>
<proteinExistence type="predicted"/>
<dbReference type="Proteomes" id="UP000063308">
    <property type="component" value="Chromosome"/>
</dbReference>
<reference evidence="2 3" key="1">
    <citation type="submission" date="2014-11" db="EMBL/GenBank/DDBJ databases">
        <title>Symbiosis island explosion on the genome of extra-slow-growing strains of soybean bradyrhizobia with massive insertion sequences.</title>
        <authorList>
            <person name="Iida T."/>
            <person name="Minamisawa K."/>
        </authorList>
    </citation>
    <scope>NUCLEOTIDE SEQUENCE [LARGE SCALE GENOMIC DNA]</scope>
    <source>
        <strain evidence="2 3">NK6</strain>
    </source>
</reference>
<dbReference type="InterPro" id="IPR047650">
    <property type="entry name" value="Transpos_IS110"/>
</dbReference>
<evidence type="ECO:0000313" key="3">
    <source>
        <dbReference type="Proteomes" id="UP000063308"/>
    </source>
</evidence>
<gene>
    <name evidence="2" type="ORF">NK6_1991</name>
</gene>
<dbReference type="PANTHER" id="PTHR33055:SF3">
    <property type="entry name" value="PUTATIVE TRANSPOSASE FOR IS117-RELATED"/>
    <property type="match status" value="1"/>
</dbReference>
<dbReference type="EMBL" id="AP014685">
    <property type="protein sequence ID" value="BAR55173.1"/>
    <property type="molecule type" value="Genomic_DNA"/>
</dbReference>
<name>A0A0E4BM38_9BRAD</name>
<dbReference type="RefSeq" id="WP_018273816.1">
    <property type="nucleotide sequence ID" value="NZ_JAFCKD010000114.1"/>
</dbReference>
<evidence type="ECO:0000313" key="2">
    <source>
        <dbReference type="EMBL" id="BAR55173.1"/>
    </source>
</evidence>
<dbReference type="GeneID" id="92958783"/>
<dbReference type="GO" id="GO:0003677">
    <property type="term" value="F:DNA binding"/>
    <property type="evidence" value="ECO:0007669"/>
    <property type="project" value="InterPro"/>
</dbReference>
<dbReference type="GO" id="GO:0006313">
    <property type="term" value="P:DNA transposition"/>
    <property type="evidence" value="ECO:0007669"/>
    <property type="project" value="InterPro"/>
</dbReference>
<dbReference type="GO" id="GO:0004803">
    <property type="term" value="F:transposase activity"/>
    <property type="evidence" value="ECO:0007669"/>
    <property type="project" value="InterPro"/>
</dbReference>